<organism evidence="2 3">
    <name type="scientific">Rossellomorea marisflavi</name>
    <dbReference type="NCBI Taxonomy" id="189381"/>
    <lineage>
        <taxon>Bacteria</taxon>
        <taxon>Bacillati</taxon>
        <taxon>Bacillota</taxon>
        <taxon>Bacilli</taxon>
        <taxon>Bacillales</taxon>
        <taxon>Bacillaceae</taxon>
        <taxon>Rossellomorea</taxon>
    </lineage>
</organism>
<gene>
    <name evidence="2" type="ORF">FZC83_09610</name>
</gene>
<dbReference type="InterPro" id="IPR016181">
    <property type="entry name" value="Acyl_CoA_acyltransferase"/>
</dbReference>
<dbReference type="PANTHER" id="PTHR13355:SF9">
    <property type="entry name" value="ACETYLTRANSFERASE BSU40680-RELATED"/>
    <property type="match status" value="1"/>
</dbReference>
<dbReference type="InterPro" id="IPR039143">
    <property type="entry name" value="GNPNAT1-like"/>
</dbReference>
<keyword evidence="2" id="KW-0808">Transferase</keyword>
<dbReference type="PANTHER" id="PTHR13355">
    <property type="entry name" value="GLUCOSAMINE 6-PHOSPHATE N-ACETYLTRANSFERASE"/>
    <property type="match status" value="1"/>
</dbReference>
<dbReference type="Gene3D" id="3.40.630.30">
    <property type="match status" value="1"/>
</dbReference>
<dbReference type="EMBL" id="VTEQ01000002">
    <property type="protein sequence ID" value="TYS55192.1"/>
    <property type="molecule type" value="Genomic_DNA"/>
</dbReference>
<evidence type="ECO:0000259" key="1">
    <source>
        <dbReference type="PROSITE" id="PS51186"/>
    </source>
</evidence>
<comment type="caution">
    <text evidence="2">The sequence shown here is derived from an EMBL/GenBank/DDBJ whole genome shotgun (WGS) entry which is preliminary data.</text>
</comment>
<dbReference type="Pfam" id="PF13673">
    <property type="entry name" value="Acetyltransf_10"/>
    <property type="match status" value="1"/>
</dbReference>
<accession>A0A5D4S026</accession>
<dbReference type="Proteomes" id="UP000322997">
    <property type="component" value="Unassembled WGS sequence"/>
</dbReference>
<dbReference type="InterPro" id="IPR000182">
    <property type="entry name" value="GNAT_dom"/>
</dbReference>
<evidence type="ECO:0000313" key="3">
    <source>
        <dbReference type="Proteomes" id="UP000322997"/>
    </source>
</evidence>
<proteinExistence type="predicted"/>
<protein>
    <submittedName>
        <fullName evidence="2">GNAT family N-acetyltransferase</fullName>
    </submittedName>
</protein>
<reference evidence="2 3" key="1">
    <citation type="submission" date="2019-08" db="EMBL/GenBank/DDBJ databases">
        <title>Bacillus genomes from the desert of Cuatro Cienegas, Coahuila.</title>
        <authorList>
            <person name="Olmedo-Alvarez G."/>
        </authorList>
    </citation>
    <scope>NUCLEOTIDE SEQUENCE [LARGE SCALE GENOMIC DNA]</scope>
    <source>
        <strain evidence="2 3">CH108_3D</strain>
    </source>
</reference>
<name>A0A5D4S026_9BACI</name>
<dbReference type="SUPFAM" id="SSF55729">
    <property type="entry name" value="Acyl-CoA N-acyltransferases (Nat)"/>
    <property type="match status" value="1"/>
</dbReference>
<sequence>MNIKRIVTEDELKEAFAIRKEVFIDEQGTPDDEEYDAFDNLEADCTHILIYQDGKAVGTGRIRTVEGTGKLERICIREPFRKGGVGRHIIQELEDIASEQGLSRVKLHGQTHAEGFYHKLGYVSEPEIFYEADIPHKLMKKELKG</sequence>
<dbReference type="PROSITE" id="PS51186">
    <property type="entry name" value="GNAT"/>
    <property type="match status" value="1"/>
</dbReference>
<dbReference type="GO" id="GO:0004343">
    <property type="term" value="F:glucosamine 6-phosphate N-acetyltransferase activity"/>
    <property type="evidence" value="ECO:0007669"/>
    <property type="project" value="TreeGrafter"/>
</dbReference>
<evidence type="ECO:0000313" key="2">
    <source>
        <dbReference type="EMBL" id="TYS55192.1"/>
    </source>
</evidence>
<feature type="domain" description="N-acetyltransferase" evidence="1">
    <location>
        <begin position="2"/>
        <end position="144"/>
    </location>
</feature>
<dbReference type="RefSeq" id="WP_079515228.1">
    <property type="nucleotide sequence ID" value="NZ_CP128801.1"/>
</dbReference>
<dbReference type="AlphaFoldDB" id="A0A5D4S026"/>